<dbReference type="GeneID" id="19982505"/>
<feature type="compositionally biased region" description="Acidic residues" evidence="1">
    <location>
        <begin position="124"/>
        <end position="137"/>
    </location>
</feature>
<dbReference type="OrthoDB" id="3647at2759"/>
<dbReference type="VEuPathDB" id="FungiDB:G647_04012"/>
<proteinExistence type="predicted"/>
<reference evidence="3 4" key="1">
    <citation type="submission" date="2013-03" db="EMBL/GenBank/DDBJ databases">
        <title>The Genome Sequence of Cladophialophora carrionii CBS 160.54.</title>
        <authorList>
            <consortium name="The Broad Institute Genomics Platform"/>
            <person name="Cuomo C."/>
            <person name="de Hoog S."/>
            <person name="Gorbushina A."/>
            <person name="Walker B."/>
            <person name="Young S.K."/>
            <person name="Zeng Q."/>
            <person name="Gargeya S."/>
            <person name="Fitzgerald M."/>
            <person name="Haas B."/>
            <person name="Abouelleil A."/>
            <person name="Allen A.W."/>
            <person name="Alvarado L."/>
            <person name="Arachchi H.M."/>
            <person name="Berlin A.M."/>
            <person name="Chapman S.B."/>
            <person name="Gainer-Dewar J."/>
            <person name="Goldberg J."/>
            <person name="Griggs A."/>
            <person name="Gujja S."/>
            <person name="Hansen M."/>
            <person name="Howarth C."/>
            <person name="Imamovic A."/>
            <person name="Ireland A."/>
            <person name="Larimer J."/>
            <person name="McCowan C."/>
            <person name="Murphy C."/>
            <person name="Pearson M."/>
            <person name="Poon T.W."/>
            <person name="Priest M."/>
            <person name="Roberts A."/>
            <person name="Saif S."/>
            <person name="Shea T."/>
            <person name="Sisk P."/>
            <person name="Sykes S."/>
            <person name="Wortman J."/>
            <person name="Nusbaum C."/>
            <person name="Birren B."/>
        </authorList>
    </citation>
    <scope>NUCLEOTIDE SEQUENCE [LARGE SCALE GENOMIC DNA]</scope>
    <source>
        <strain evidence="3 4">CBS 160.54</strain>
    </source>
</reference>
<keyword evidence="2" id="KW-0812">Transmembrane</keyword>
<dbReference type="AlphaFoldDB" id="V9DE85"/>
<dbReference type="Proteomes" id="UP000030678">
    <property type="component" value="Unassembled WGS sequence"/>
</dbReference>
<feature type="transmembrane region" description="Helical" evidence="2">
    <location>
        <begin position="95"/>
        <end position="112"/>
    </location>
</feature>
<dbReference type="HOGENOM" id="CLU_129992_1_0_1"/>
<sequence>MGLPYSKEIHAAFDQVTPLVAAGFEVLQTTKDIAILLAVIQVVTALSLILILLALIALLFTVNPDLEKERVQLVTPFMQWLASWVYKYGRLASHVLRIVFTVGVIVFAWSIWQGLTTGHKDPTSEEDETDEKENQDEDTSKETEKDGKGAKDSKTAKDGKKEK</sequence>
<keyword evidence="2" id="KW-0472">Membrane</keyword>
<accession>V9DE85</accession>
<name>V9DE85_9EURO</name>
<feature type="compositionally biased region" description="Basic and acidic residues" evidence="1">
    <location>
        <begin position="138"/>
        <end position="163"/>
    </location>
</feature>
<feature type="region of interest" description="Disordered" evidence="1">
    <location>
        <begin position="119"/>
        <end position="163"/>
    </location>
</feature>
<protein>
    <submittedName>
        <fullName evidence="3">Uncharacterized protein</fullName>
    </submittedName>
</protein>
<evidence type="ECO:0000256" key="1">
    <source>
        <dbReference type="SAM" id="MobiDB-lite"/>
    </source>
</evidence>
<organism evidence="3 4">
    <name type="scientific">Cladophialophora carrionii CBS 160.54</name>
    <dbReference type="NCBI Taxonomy" id="1279043"/>
    <lineage>
        <taxon>Eukaryota</taxon>
        <taxon>Fungi</taxon>
        <taxon>Dikarya</taxon>
        <taxon>Ascomycota</taxon>
        <taxon>Pezizomycotina</taxon>
        <taxon>Eurotiomycetes</taxon>
        <taxon>Chaetothyriomycetidae</taxon>
        <taxon>Chaetothyriales</taxon>
        <taxon>Herpotrichiellaceae</taxon>
        <taxon>Cladophialophora</taxon>
    </lineage>
</organism>
<feature type="transmembrane region" description="Helical" evidence="2">
    <location>
        <begin position="33"/>
        <end position="60"/>
    </location>
</feature>
<dbReference type="EMBL" id="KB822704">
    <property type="protein sequence ID" value="ETI24643.1"/>
    <property type="molecule type" value="Genomic_DNA"/>
</dbReference>
<gene>
    <name evidence="3" type="ORF">G647_04012</name>
</gene>
<keyword evidence="2" id="KW-1133">Transmembrane helix</keyword>
<evidence type="ECO:0000313" key="4">
    <source>
        <dbReference type="Proteomes" id="UP000030678"/>
    </source>
</evidence>
<dbReference type="RefSeq" id="XP_008726579.1">
    <property type="nucleotide sequence ID" value="XM_008728357.1"/>
</dbReference>
<evidence type="ECO:0000256" key="2">
    <source>
        <dbReference type="SAM" id="Phobius"/>
    </source>
</evidence>
<evidence type="ECO:0000313" key="3">
    <source>
        <dbReference type="EMBL" id="ETI24643.1"/>
    </source>
</evidence>